<dbReference type="Gene3D" id="3.40.50.1820">
    <property type="entry name" value="alpha/beta hydrolase"/>
    <property type="match status" value="2"/>
</dbReference>
<evidence type="ECO:0000256" key="6">
    <source>
        <dbReference type="ARBA" id="ARBA00023180"/>
    </source>
</evidence>
<dbReference type="KEGG" id="fas:105262828"/>
<evidence type="ECO:0000256" key="5">
    <source>
        <dbReference type="ARBA" id="ARBA00023098"/>
    </source>
</evidence>
<sequence>MEKLLIAVLWTSCAIAVTFGGKINTGNDYLHTPGKTSQVEFQFQLGILPEYEVQRYVFPLVLPDSEADVESGEEFGETVLHRILRGPRSDFSEDKRPALIQHGILCDVYSCTANKPQIAVAYLLVDQGYDVWLGSSNYSTGANFLSNQTMENDKFENVAQFILITTQQPELLVMGSSNGTVQFFAIPARYRHEPSKFSKLLENIPGVKTAKRWYSKLFRKGWGYLSRGYDRVQESVERIGKKLDYMVDNPFVSKLQNTVMSAWGIVSTVKPTLRVHDFSKMLNHPDVYLDTPQLISKYGYSVETHWVKTEDGYLLALHRIPGGKKYPAKPGKPVVLLQHGILASSAIWVLAGPSKGLAYILADKGYDVWMGNSRGSTYSRGHEELLTTNHEYWEFSFHEMGIYDLPATIDYILDETKQEKIYCLGHSQGTTSFFVMMSEKPEYNNKIYKLAAYAPIVYMTNIRSPFLKFAAGLTSPIYRTLQFFHVYDLAPTNALLTNIGRDTCEARSLYQVVCSNSLFMITGYDTAQINQTLVPIILGHLPAGSSVKQFMHFAQEIKAKKFRQFDYNDARVNQEKYGQSEPPEYNINNTRIPVAIFYANNDLLSDKRDVEKLAEDLPNTEMVYKVPMEAFNHIDFMFAIDAPALLYQPTIEFFNATFTPPII</sequence>
<dbReference type="InterPro" id="IPR006693">
    <property type="entry name" value="AB_hydrolase_lipase"/>
</dbReference>
<dbReference type="FunFam" id="3.40.50.1820:FF:000021">
    <property type="entry name" value="Lipase"/>
    <property type="match status" value="1"/>
</dbReference>
<feature type="chain" id="PRO_5044541518" evidence="7">
    <location>
        <begin position="21"/>
        <end position="663"/>
    </location>
</feature>
<dbReference type="GO" id="GO:0016042">
    <property type="term" value="P:lipid catabolic process"/>
    <property type="evidence" value="ECO:0007669"/>
    <property type="project" value="UniProtKB-KW"/>
</dbReference>
<feature type="signal peptide" evidence="7">
    <location>
        <begin position="1"/>
        <end position="20"/>
    </location>
</feature>
<reference evidence="10" key="1">
    <citation type="submission" date="2015-01" db="EMBL/GenBank/DDBJ databases">
        <title>Transcriptome Assembly of Fopius arisanus.</title>
        <authorList>
            <person name="Geib S."/>
        </authorList>
    </citation>
    <scope>NUCLEOTIDE SEQUENCE</scope>
</reference>
<organism evidence="10">
    <name type="scientific">Fopius arisanus</name>
    <dbReference type="NCBI Taxonomy" id="64838"/>
    <lineage>
        <taxon>Eukaryota</taxon>
        <taxon>Metazoa</taxon>
        <taxon>Ecdysozoa</taxon>
        <taxon>Arthropoda</taxon>
        <taxon>Hexapoda</taxon>
        <taxon>Insecta</taxon>
        <taxon>Pterygota</taxon>
        <taxon>Neoptera</taxon>
        <taxon>Endopterygota</taxon>
        <taxon>Hymenoptera</taxon>
        <taxon>Apocrita</taxon>
        <taxon>Ichneumonoidea</taxon>
        <taxon>Braconidae</taxon>
        <taxon>Opiinae</taxon>
        <taxon>Fopius</taxon>
    </lineage>
</organism>
<evidence type="ECO:0000256" key="3">
    <source>
        <dbReference type="ARBA" id="ARBA00022801"/>
    </source>
</evidence>
<protein>
    <submittedName>
        <fullName evidence="10">Lip3_11 protein</fullName>
    </submittedName>
    <submittedName>
        <fullName evidence="12">Lipase 3 isoform X1</fullName>
    </submittedName>
</protein>
<dbReference type="SUPFAM" id="SSF53474">
    <property type="entry name" value="alpha/beta-Hydrolases"/>
    <property type="match status" value="1"/>
</dbReference>
<accession>A0A0C9QTF7</accession>
<dbReference type="PANTHER" id="PTHR11005">
    <property type="entry name" value="LYSOSOMAL ACID LIPASE-RELATED"/>
    <property type="match status" value="1"/>
</dbReference>
<comment type="similarity">
    <text evidence="1">Belongs to the AB hydrolase superfamily. Lipase family.</text>
</comment>
<evidence type="ECO:0000256" key="1">
    <source>
        <dbReference type="ARBA" id="ARBA00010701"/>
    </source>
</evidence>
<proteinExistence type="inferred from homology"/>
<dbReference type="EMBL" id="GBYB01003937">
    <property type="protein sequence ID" value="JAG73704.1"/>
    <property type="molecule type" value="Transcribed_RNA"/>
</dbReference>
<feature type="domain" description="Serine aminopeptidase S33" evidence="9">
    <location>
        <begin position="354"/>
        <end position="497"/>
    </location>
</feature>
<evidence type="ECO:0000259" key="8">
    <source>
        <dbReference type="Pfam" id="PF04083"/>
    </source>
</evidence>
<evidence type="ECO:0000256" key="7">
    <source>
        <dbReference type="SAM" id="SignalP"/>
    </source>
</evidence>
<keyword evidence="4" id="KW-0442">Lipid degradation</keyword>
<evidence type="ECO:0000313" key="12">
    <source>
        <dbReference type="RefSeq" id="XP_011296939.1"/>
    </source>
</evidence>
<dbReference type="Pfam" id="PF12146">
    <property type="entry name" value="Hydrolase_4"/>
    <property type="match status" value="1"/>
</dbReference>
<keyword evidence="2 7" id="KW-0732">Signal</keyword>
<keyword evidence="3" id="KW-0378">Hydrolase</keyword>
<dbReference type="Pfam" id="PF04083">
    <property type="entry name" value="Abhydro_lipase"/>
    <property type="match status" value="1"/>
</dbReference>
<evidence type="ECO:0000256" key="4">
    <source>
        <dbReference type="ARBA" id="ARBA00022963"/>
    </source>
</evidence>
<name>A0A0C9QTF7_9HYME</name>
<accession>A0A9R1TU41</accession>
<evidence type="ECO:0000256" key="2">
    <source>
        <dbReference type="ARBA" id="ARBA00022729"/>
    </source>
</evidence>
<dbReference type="GeneID" id="105262828"/>
<evidence type="ECO:0000313" key="10">
    <source>
        <dbReference type="EMBL" id="JAG73704.1"/>
    </source>
</evidence>
<dbReference type="RefSeq" id="XP_011296939.1">
    <property type="nucleotide sequence ID" value="XM_011298637.1"/>
</dbReference>
<evidence type="ECO:0000259" key="9">
    <source>
        <dbReference type="Pfam" id="PF12146"/>
    </source>
</evidence>
<gene>
    <name evidence="10" type="primary">Lip3_11</name>
    <name evidence="12" type="synonym">LOC105262828</name>
    <name evidence="10" type="ORF">g.22337</name>
</gene>
<keyword evidence="11" id="KW-1185">Reference proteome</keyword>
<dbReference type="AlphaFoldDB" id="A0A0C9QTF7"/>
<evidence type="ECO:0000313" key="11">
    <source>
        <dbReference type="Proteomes" id="UP000694866"/>
    </source>
</evidence>
<keyword evidence="6" id="KW-0325">Glycoprotein</keyword>
<dbReference type="GO" id="GO:0016787">
    <property type="term" value="F:hydrolase activity"/>
    <property type="evidence" value="ECO:0007669"/>
    <property type="project" value="UniProtKB-KW"/>
</dbReference>
<dbReference type="InterPro" id="IPR022742">
    <property type="entry name" value="Hydrolase_4"/>
</dbReference>
<reference evidence="12" key="2">
    <citation type="submission" date="2025-04" db="UniProtKB">
        <authorList>
            <consortium name="RefSeq"/>
        </authorList>
    </citation>
    <scope>IDENTIFICATION</scope>
    <source>
        <strain evidence="12">USDA-PBARC FA_bdor</strain>
        <tissue evidence="12">Whole organism</tissue>
    </source>
</reference>
<feature type="domain" description="Partial AB-hydrolase lipase" evidence="8">
    <location>
        <begin position="292"/>
        <end position="350"/>
    </location>
</feature>
<dbReference type="OrthoDB" id="9974421at2759"/>
<keyword evidence="5" id="KW-0443">Lipid metabolism</keyword>
<dbReference type="Proteomes" id="UP000694866">
    <property type="component" value="Unplaced"/>
</dbReference>
<dbReference type="InterPro" id="IPR029058">
    <property type="entry name" value="AB_hydrolase_fold"/>
</dbReference>